<keyword evidence="3 4" id="KW-0326">Glycosidase</keyword>
<name>A0A521F423_9SPHI</name>
<feature type="signal peptide" evidence="5">
    <location>
        <begin position="1"/>
        <end position="30"/>
    </location>
</feature>
<dbReference type="Proteomes" id="UP000320300">
    <property type="component" value="Unassembled WGS sequence"/>
</dbReference>
<protein>
    <submittedName>
        <fullName evidence="6">Glycosyl hydrolases family 28</fullName>
    </submittedName>
</protein>
<dbReference type="SUPFAM" id="SSF51126">
    <property type="entry name" value="Pectin lyase-like"/>
    <property type="match status" value="1"/>
</dbReference>
<dbReference type="EMBL" id="FXTN01000010">
    <property type="protein sequence ID" value="SMO90280.1"/>
    <property type="molecule type" value="Genomic_DNA"/>
</dbReference>
<sequence>MNFISRKTNSRFSALILRSFLILLPAASFAQQTSYNIEKLGARGDNKTVNTIIINQTIAKCAAEGGGTVIVPQGIFLTATLYLKSNVNLHLNKGAVLKGTSDMKLYRSFVPETDLTKYNTISTTGNNSNSAYDTVWTKALIIAQGVNRATISGEGHIDGDHVFNAKGEEGMRGPHTIVIANCKDLRFENITIEKAANYAILAYDLQNSIFQNVKIQQGWDGIHIRGGRNILLQQCNLQTGDDAIAGGFWENFRVQNCSINSACNGIRVIMPVNGFFVNDSRFTGPGKYAHRTSGAAHRTNMLAGIYIQPGGWGLVKGNIEGVRISNLKMHNMNNPFIFELHEGNNAKDIVVEQIKADSIKNPIAIHSDSGYNYKSVLFKNVSVHYITDSKTAAPWAFGASNVEQLRLENVKFYASGVKPKTAVQLKNISAPSLSKTNVYSADHTDEVDAVNSGMIKLN</sequence>
<keyword evidence="5" id="KW-0732">Signal</keyword>
<organism evidence="6 7">
    <name type="scientific">Pedobacter westerhofensis</name>
    <dbReference type="NCBI Taxonomy" id="425512"/>
    <lineage>
        <taxon>Bacteria</taxon>
        <taxon>Pseudomonadati</taxon>
        <taxon>Bacteroidota</taxon>
        <taxon>Sphingobacteriia</taxon>
        <taxon>Sphingobacteriales</taxon>
        <taxon>Sphingobacteriaceae</taxon>
        <taxon>Pedobacter</taxon>
    </lineage>
</organism>
<evidence type="ECO:0000256" key="2">
    <source>
        <dbReference type="ARBA" id="ARBA00022801"/>
    </source>
</evidence>
<dbReference type="InterPro" id="IPR051801">
    <property type="entry name" value="GH28_Enzymes"/>
</dbReference>
<feature type="chain" id="PRO_5021943958" evidence="5">
    <location>
        <begin position="31"/>
        <end position="458"/>
    </location>
</feature>
<evidence type="ECO:0000256" key="5">
    <source>
        <dbReference type="SAM" id="SignalP"/>
    </source>
</evidence>
<proteinExistence type="inferred from homology"/>
<dbReference type="PANTHER" id="PTHR31339:SF9">
    <property type="entry name" value="PLASMIN AND FIBRONECTIN-BINDING PROTEIN A"/>
    <property type="match status" value="1"/>
</dbReference>
<evidence type="ECO:0000256" key="4">
    <source>
        <dbReference type="RuleBase" id="RU361169"/>
    </source>
</evidence>
<dbReference type="Gene3D" id="2.160.20.10">
    <property type="entry name" value="Single-stranded right-handed beta-helix, Pectin lyase-like"/>
    <property type="match status" value="1"/>
</dbReference>
<accession>A0A521F423</accession>
<dbReference type="PANTHER" id="PTHR31339">
    <property type="entry name" value="PECTIN LYASE-RELATED"/>
    <property type="match status" value="1"/>
</dbReference>
<keyword evidence="7" id="KW-1185">Reference proteome</keyword>
<reference evidence="6 7" key="1">
    <citation type="submission" date="2017-05" db="EMBL/GenBank/DDBJ databases">
        <authorList>
            <person name="Varghese N."/>
            <person name="Submissions S."/>
        </authorList>
    </citation>
    <scope>NUCLEOTIDE SEQUENCE [LARGE SCALE GENOMIC DNA]</scope>
    <source>
        <strain evidence="6 7">DSM 19036</strain>
    </source>
</reference>
<dbReference type="InterPro" id="IPR000743">
    <property type="entry name" value="Glyco_hydro_28"/>
</dbReference>
<evidence type="ECO:0000256" key="1">
    <source>
        <dbReference type="ARBA" id="ARBA00008834"/>
    </source>
</evidence>
<evidence type="ECO:0000256" key="3">
    <source>
        <dbReference type="ARBA" id="ARBA00023295"/>
    </source>
</evidence>
<dbReference type="GO" id="GO:0004650">
    <property type="term" value="F:polygalacturonase activity"/>
    <property type="evidence" value="ECO:0007669"/>
    <property type="project" value="InterPro"/>
</dbReference>
<dbReference type="InterPro" id="IPR012334">
    <property type="entry name" value="Pectin_lyas_fold"/>
</dbReference>
<dbReference type="InterPro" id="IPR006626">
    <property type="entry name" value="PbH1"/>
</dbReference>
<dbReference type="InterPro" id="IPR011050">
    <property type="entry name" value="Pectin_lyase_fold/virulence"/>
</dbReference>
<evidence type="ECO:0000313" key="7">
    <source>
        <dbReference type="Proteomes" id="UP000320300"/>
    </source>
</evidence>
<dbReference type="SMART" id="SM00710">
    <property type="entry name" value="PbH1"/>
    <property type="match status" value="5"/>
</dbReference>
<comment type="similarity">
    <text evidence="1 4">Belongs to the glycosyl hydrolase 28 family.</text>
</comment>
<dbReference type="AlphaFoldDB" id="A0A521F423"/>
<evidence type="ECO:0000313" key="6">
    <source>
        <dbReference type="EMBL" id="SMO90280.1"/>
    </source>
</evidence>
<dbReference type="RefSeq" id="WP_142529774.1">
    <property type="nucleotide sequence ID" value="NZ_CBCSJO010000010.1"/>
</dbReference>
<dbReference type="Pfam" id="PF00295">
    <property type="entry name" value="Glyco_hydro_28"/>
    <property type="match status" value="1"/>
</dbReference>
<dbReference type="GO" id="GO:0005975">
    <property type="term" value="P:carbohydrate metabolic process"/>
    <property type="evidence" value="ECO:0007669"/>
    <property type="project" value="InterPro"/>
</dbReference>
<keyword evidence="2 4" id="KW-0378">Hydrolase</keyword>
<dbReference type="OrthoDB" id="9795222at2"/>
<gene>
    <name evidence="6" type="ORF">SAMN06265348_11048</name>
</gene>